<dbReference type="Proteomes" id="UP000223009">
    <property type="component" value="Segment"/>
</dbReference>
<keyword evidence="2" id="KW-0418">Kinase</keyword>
<dbReference type="Gene3D" id="3.40.50.1000">
    <property type="entry name" value="HAD superfamily/HAD-like"/>
    <property type="match status" value="1"/>
</dbReference>
<dbReference type="PANTHER" id="PTHR12083">
    <property type="entry name" value="BIFUNCTIONAL POLYNUCLEOTIDE PHOSPHATASE/KINASE"/>
    <property type="match status" value="1"/>
</dbReference>
<dbReference type="SUPFAM" id="SSF52540">
    <property type="entry name" value="P-loop containing nucleoside triphosphate hydrolases"/>
    <property type="match status" value="1"/>
</dbReference>
<dbReference type="GO" id="GO:0046404">
    <property type="term" value="F:ATP-dependent polydeoxyribonucleotide 5'-hydroxyl-kinase activity"/>
    <property type="evidence" value="ECO:0007669"/>
    <property type="project" value="TreeGrafter"/>
</dbReference>
<keyword evidence="3" id="KW-1185">Reference proteome</keyword>
<accession>A0A222YX12</accession>
<dbReference type="InterPro" id="IPR023214">
    <property type="entry name" value="HAD_sf"/>
</dbReference>
<evidence type="ECO:0000313" key="3">
    <source>
        <dbReference type="Proteomes" id="UP000223009"/>
    </source>
</evidence>
<name>A0A222YX12_9CAUD</name>
<dbReference type="InterPro" id="IPR056782">
    <property type="entry name" value="HAD_PNKP"/>
</dbReference>
<dbReference type="SUPFAM" id="SSF56784">
    <property type="entry name" value="HAD-like"/>
    <property type="match status" value="1"/>
</dbReference>
<organism evidence="2 3">
    <name type="scientific">Streptomyces phage Mildred21</name>
    <dbReference type="NCBI Taxonomy" id="2023959"/>
    <lineage>
        <taxon>Viruses</taxon>
        <taxon>Duplodnaviria</taxon>
        <taxon>Heunggongvirae</taxon>
        <taxon>Uroviricota</taxon>
        <taxon>Caudoviricetes</taxon>
        <taxon>Stanwilliamsviridae</taxon>
        <taxon>Boydwoodruffvirinae</taxon>
        <taxon>Samistivirus</taxon>
        <taxon>Samistivirus mildred21</taxon>
    </lineage>
</organism>
<feature type="domain" description="Polynucleotide kinase PNKP phosphatase" evidence="1">
    <location>
        <begin position="168"/>
        <end position="301"/>
    </location>
</feature>
<dbReference type="GO" id="GO:0003690">
    <property type="term" value="F:double-stranded DNA binding"/>
    <property type="evidence" value="ECO:0007669"/>
    <property type="project" value="TreeGrafter"/>
</dbReference>
<dbReference type="Gene3D" id="3.40.50.300">
    <property type="entry name" value="P-loop containing nucleotide triphosphate hydrolases"/>
    <property type="match status" value="1"/>
</dbReference>
<dbReference type="InterPro" id="IPR027417">
    <property type="entry name" value="P-loop_NTPase"/>
</dbReference>
<dbReference type="GO" id="GO:0046403">
    <property type="term" value="F:polynucleotide 3'-phosphatase activity"/>
    <property type="evidence" value="ECO:0007669"/>
    <property type="project" value="TreeGrafter"/>
</dbReference>
<evidence type="ECO:0000259" key="1">
    <source>
        <dbReference type="Pfam" id="PF25109"/>
    </source>
</evidence>
<dbReference type="EMBL" id="MF155946">
    <property type="protein sequence ID" value="ASR75568.1"/>
    <property type="molecule type" value="Genomic_DNA"/>
</dbReference>
<dbReference type="InterPro" id="IPR036412">
    <property type="entry name" value="HAD-like_sf"/>
</dbReference>
<keyword evidence="2" id="KW-0808">Transferase</keyword>
<dbReference type="GO" id="GO:0006281">
    <property type="term" value="P:DNA repair"/>
    <property type="evidence" value="ECO:0007669"/>
    <property type="project" value="TreeGrafter"/>
</dbReference>
<dbReference type="OrthoDB" id="5906at10239"/>
<reference evidence="2 3" key="1">
    <citation type="submission" date="2017-05" db="EMBL/GenBank/DDBJ databases">
        <authorList>
            <person name="Chapman J."/>
            <person name="Chang C."/>
            <person name="Suresh T."/>
            <person name="Shishido T.C."/>
            <person name="Bindert I."/>
            <person name="Shaffer C.D."/>
            <person name="Weston-Hafer K.A."/>
            <person name="Russell D.A."/>
            <person name="Pope W.H."/>
            <person name="Jacobs-Sera D."/>
            <person name="Hendrix R.W."/>
            <person name="Hatfull G.F."/>
        </authorList>
    </citation>
    <scope>NUCLEOTIDE SEQUENCE [LARGE SCALE GENOMIC DNA]</scope>
</reference>
<protein>
    <submittedName>
        <fullName evidence="2">Polynucleotide kinase</fullName>
    </submittedName>
</protein>
<dbReference type="Pfam" id="PF25109">
    <property type="entry name" value="HAD_PNKP"/>
    <property type="match status" value="1"/>
</dbReference>
<dbReference type="Pfam" id="PF13671">
    <property type="entry name" value="AAA_33"/>
    <property type="match status" value="1"/>
</dbReference>
<proteinExistence type="predicted"/>
<sequence length="301" mass="34240">MTQLLILRGVPGCGKSTFAHQWLKEGERRARVNRDDIRMQFFGKETGVDEDMVTKIEHQQIDTLLKSGYSVVVDDTNIRFQYISAFVKIAAKHGVPVAVKQFDVDLATAYAQNAKRAAAGGRDVPEHVIKKMHMSLKSSGQYTRKHIEDAWGTSQSVQPYVRPVGKRKVYLFDIDGTLAQMSDRSPFEWSKVGNDDPRRQVILTAQALAEAGYDIVVMSGRDSVCREDTIAWLDFYGIPFVDLFMRAKGDMRKDNIVKQELFDKHIRDFYDVVAVFDDRQQVVDMWRAMGVDCFQVAPGDF</sequence>
<gene>
    <name evidence="2" type="ORF">SEA_MILDRED21_206</name>
</gene>
<evidence type="ECO:0000313" key="2">
    <source>
        <dbReference type="EMBL" id="ASR75568.1"/>
    </source>
</evidence>
<dbReference type="PANTHER" id="PTHR12083:SF9">
    <property type="entry name" value="BIFUNCTIONAL POLYNUCLEOTIDE PHOSPHATASE_KINASE"/>
    <property type="match status" value="1"/>
</dbReference>